<dbReference type="EMBL" id="CP099420">
    <property type="protein sequence ID" value="USW51749.1"/>
    <property type="molecule type" value="Genomic_DNA"/>
</dbReference>
<organism evidence="3 4">
    <name type="scientific">Septoria linicola</name>
    <dbReference type="NCBI Taxonomy" id="215465"/>
    <lineage>
        <taxon>Eukaryota</taxon>
        <taxon>Fungi</taxon>
        <taxon>Dikarya</taxon>
        <taxon>Ascomycota</taxon>
        <taxon>Pezizomycotina</taxon>
        <taxon>Dothideomycetes</taxon>
        <taxon>Dothideomycetidae</taxon>
        <taxon>Mycosphaerellales</taxon>
        <taxon>Mycosphaerellaceae</taxon>
        <taxon>Septoria</taxon>
    </lineage>
</organism>
<protein>
    <recommendedName>
        <fullName evidence="5">Lytic polysaccharide monooxygenase</fullName>
    </recommendedName>
</protein>
<evidence type="ECO:0000256" key="1">
    <source>
        <dbReference type="SAM" id="MobiDB-lite"/>
    </source>
</evidence>
<dbReference type="AlphaFoldDB" id="A0A9Q9EJ28"/>
<evidence type="ECO:0000313" key="4">
    <source>
        <dbReference type="Proteomes" id="UP001056384"/>
    </source>
</evidence>
<feature type="region of interest" description="Disordered" evidence="1">
    <location>
        <begin position="337"/>
        <end position="386"/>
    </location>
</feature>
<dbReference type="Gene3D" id="2.70.50.70">
    <property type="match status" value="1"/>
</dbReference>
<keyword evidence="4" id="KW-1185">Reference proteome</keyword>
<reference evidence="3" key="1">
    <citation type="submission" date="2022-06" db="EMBL/GenBank/DDBJ databases">
        <title>Complete genome sequences of two strains of the flax pathogen Septoria linicola.</title>
        <authorList>
            <person name="Lapalu N."/>
            <person name="Simon A."/>
            <person name="Demenou B."/>
            <person name="Paumier D."/>
            <person name="Guillot M.-P."/>
            <person name="Gout L."/>
            <person name="Valade R."/>
        </authorList>
    </citation>
    <scope>NUCLEOTIDE SEQUENCE</scope>
    <source>
        <strain evidence="3">SE15195</strain>
    </source>
</reference>
<gene>
    <name evidence="3" type="ORF">Slin15195_G050680</name>
</gene>
<feature type="chain" id="PRO_5040124169" description="Lytic polysaccharide monooxygenase" evidence="2">
    <location>
        <begin position="23"/>
        <end position="450"/>
    </location>
</feature>
<dbReference type="PANTHER" id="PTHR36182">
    <property type="entry name" value="PROTEIN, PUTATIVE (AFU_ORTHOLOGUE AFUA_6G10930)-RELATED"/>
    <property type="match status" value="1"/>
</dbReference>
<dbReference type="PANTHER" id="PTHR36182:SF2">
    <property type="entry name" value="LYTIC POLYSACCHARIDE MONOOXYGENASE"/>
    <property type="match status" value="1"/>
</dbReference>
<evidence type="ECO:0000313" key="3">
    <source>
        <dbReference type="EMBL" id="USW51749.1"/>
    </source>
</evidence>
<keyword evidence="2" id="KW-0732">Signal</keyword>
<evidence type="ECO:0008006" key="5">
    <source>
        <dbReference type="Google" id="ProtNLM"/>
    </source>
</evidence>
<feature type="compositionally biased region" description="Low complexity" evidence="1">
    <location>
        <begin position="270"/>
        <end position="282"/>
    </location>
</feature>
<dbReference type="Proteomes" id="UP001056384">
    <property type="component" value="Chromosome 3"/>
</dbReference>
<accession>A0A9Q9EJ28</accession>
<feature type="region of interest" description="Disordered" evidence="1">
    <location>
        <begin position="227"/>
        <end position="295"/>
    </location>
</feature>
<proteinExistence type="predicted"/>
<feature type="compositionally biased region" description="Low complexity" evidence="1">
    <location>
        <begin position="361"/>
        <end position="381"/>
    </location>
</feature>
<name>A0A9Q9EJ28_9PEZI</name>
<sequence>MFTKTFLTAAAACSLLVSSVNAHMVITSPVPYGVDSLNNSPLEPDGSDFPCKQRSGVYDISTTNEIPVGVPQKLSFKGGATHGGGSCQLSVTLDKNPNKNSQWKVIHSILGGCPNSDAGNANGSPTYNGNPTFEYSMPQGMPNGEYTMAWTWFNKIGNREMYMNCAPIKVTGGADNNDVLETLPDMFVANIGNGCTTSENQDFVFPQCGLNVETAQKTALGSATQGTCAAATGGAGGSSPAQPPAQSTPASSAAVPTGYGSGSGASKPDYGSSAAAAPTAPSYGGGSGSGTTSAAVEAPAPTSYGGASSVEAGGAAGGVATTFDIVTETAVRTITANGPAPSGYASPSKPSSAEQAPAGYGTNKGKTSSSNSTTDNGNSTSPASGAVPCTTQDEILCMPGNQFAICDNGFAVPMALSLGTSCSGGVISKRHATFGRHLRQHLKPHGHKLQ</sequence>
<evidence type="ECO:0000256" key="2">
    <source>
        <dbReference type="SAM" id="SignalP"/>
    </source>
</evidence>
<feature type="signal peptide" evidence="2">
    <location>
        <begin position="1"/>
        <end position="22"/>
    </location>
</feature>
<feature type="compositionally biased region" description="Low complexity" evidence="1">
    <location>
        <begin position="227"/>
        <end position="258"/>
    </location>
</feature>